<keyword evidence="3" id="KW-1185">Reference proteome</keyword>
<dbReference type="SUPFAM" id="SSF81296">
    <property type="entry name" value="E set domains"/>
    <property type="match status" value="1"/>
</dbReference>
<proteinExistence type="predicted"/>
<dbReference type="InterPro" id="IPR014752">
    <property type="entry name" value="Arrestin-like_C"/>
</dbReference>
<dbReference type="SMART" id="SM01017">
    <property type="entry name" value="Arrestin_C"/>
    <property type="match status" value="1"/>
</dbReference>
<name>A0ABR2WB71_9FUNG</name>
<dbReference type="EMBL" id="JASJQH010006883">
    <property type="protein sequence ID" value="KAK9729274.1"/>
    <property type="molecule type" value="Genomic_DNA"/>
</dbReference>
<dbReference type="InterPro" id="IPR050357">
    <property type="entry name" value="Arrestin_domain-protein"/>
</dbReference>
<dbReference type="PANTHER" id="PTHR11188">
    <property type="entry name" value="ARRESTIN DOMAIN CONTAINING PROTEIN"/>
    <property type="match status" value="1"/>
</dbReference>
<feature type="domain" description="Arrestin C-terminal-like" evidence="1">
    <location>
        <begin position="168"/>
        <end position="303"/>
    </location>
</feature>
<dbReference type="PANTHER" id="PTHR11188:SF17">
    <property type="entry name" value="FI21816P1"/>
    <property type="match status" value="1"/>
</dbReference>
<dbReference type="Proteomes" id="UP001479436">
    <property type="component" value="Unassembled WGS sequence"/>
</dbReference>
<protein>
    <recommendedName>
        <fullName evidence="1">Arrestin C-terminal-like domain-containing protein</fullName>
    </recommendedName>
</protein>
<accession>A0ABR2WB71</accession>
<organism evidence="2 3">
    <name type="scientific">Basidiobolus ranarum</name>
    <dbReference type="NCBI Taxonomy" id="34480"/>
    <lineage>
        <taxon>Eukaryota</taxon>
        <taxon>Fungi</taxon>
        <taxon>Fungi incertae sedis</taxon>
        <taxon>Zoopagomycota</taxon>
        <taxon>Entomophthoromycotina</taxon>
        <taxon>Basidiobolomycetes</taxon>
        <taxon>Basidiobolales</taxon>
        <taxon>Basidiobolaceae</taxon>
        <taxon>Basidiobolus</taxon>
    </lineage>
</organism>
<dbReference type="InterPro" id="IPR011021">
    <property type="entry name" value="Arrestin-like_N"/>
</dbReference>
<sequence>MIKKKLSLKLLLERDVLAFNGPPTESVGALLKGCVVLDLKETTSFIALNLQLQGVSHQKWNEIRGNQPILQFTNTILINETWQLVKAERQSHTLSAGIHSFDFEYVFNGFLPETIHLNGGGVEYKLEATLHRGFLRPNVVIRKEVEVRRYPHLFNSEFDQTSHISSVWNNILRYQVDLSSKVVGLDEIIPVGIQLSPVCRTTSVIKVGCYIREIVTNHVPTASAVHVEDSWIKLSKIPPKAWQDSQPYALNVCIPSRRVHISCRTRGFDVEHILLFKVKLKDPQFGTQVVALEMPLLILSSNSKDVIQSLPPYSLTDLAPSTLDLPLLQLPPYNVEAEKSILRSISV</sequence>
<dbReference type="InterPro" id="IPR011022">
    <property type="entry name" value="Arrestin_C-like"/>
</dbReference>
<dbReference type="Pfam" id="PF00339">
    <property type="entry name" value="Arrestin_N"/>
    <property type="match status" value="1"/>
</dbReference>
<evidence type="ECO:0000259" key="1">
    <source>
        <dbReference type="SMART" id="SM01017"/>
    </source>
</evidence>
<reference evidence="2 3" key="1">
    <citation type="submission" date="2023-04" db="EMBL/GenBank/DDBJ databases">
        <title>Genome of Basidiobolus ranarum AG-B5.</title>
        <authorList>
            <person name="Stajich J.E."/>
            <person name="Carter-House D."/>
            <person name="Gryganskyi A."/>
        </authorList>
    </citation>
    <scope>NUCLEOTIDE SEQUENCE [LARGE SCALE GENOMIC DNA]</scope>
    <source>
        <strain evidence="2 3">AG-B5</strain>
    </source>
</reference>
<evidence type="ECO:0000313" key="3">
    <source>
        <dbReference type="Proteomes" id="UP001479436"/>
    </source>
</evidence>
<dbReference type="InterPro" id="IPR014756">
    <property type="entry name" value="Ig_E-set"/>
</dbReference>
<evidence type="ECO:0000313" key="2">
    <source>
        <dbReference type="EMBL" id="KAK9729274.1"/>
    </source>
</evidence>
<dbReference type="Pfam" id="PF02752">
    <property type="entry name" value="Arrestin_C"/>
    <property type="match status" value="1"/>
</dbReference>
<gene>
    <name evidence="2" type="ORF">K7432_000424</name>
</gene>
<comment type="caution">
    <text evidence="2">The sequence shown here is derived from an EMBL/GenBank/DDBJ whole genome shotgun (WGS) entry which is preliminary data.</text>
</comment>
<dbReference type="Gene3D" id="2.60.40.640">
    <property type="match status" value="1"/>
</dbReference>